<reference evidence="5 6" key="1">
    <citation type="submission" date="2024-10" db="EMBL/GenBank/DDBJ databases">
        <title>The Natural Products Discovery Center: Release of the First 8490 Sequenced Strains for Exploring Actinobacteria Biosynthetic Diversity.</title>
        <authorList>
            <person name="Kalkreuter E."/>
            <person name="Kautsar S.A."/>
            <person name="Yang D."/>
            <person name="Bader C.D."/>
            <person name="Teijaro C.N."/>
            <person name="Fluegel L."/>
            <person name="Davis C.M."/>
            <person name="Simpson J.R."/>
            <person name="Lauterbach L."/>
            <person name="Steele A.D."/>
            <person name="Gui C."/>
            <person name="Meng S."/>
            <person name="Li G."/>
            <person name="Viehrig K."/>
            <person name="Ye F."/>
            <person name="Su P."/>
            <person name="Kiefer A.F."/>
            <person name="Nichols A."/>
            <person name="Cepeda A.J."/>
            <person name="Yan W."/>
            <person name="Fan B."/>
            <person name="Jiang Y."/>
            <person name="Adhikari A."/>
            <person name="Zheng C.-J."/>
            <person name="Schuster L."/>
            <person name="Cowan T.M."/>
            <person name="Smanski M.J."/>
            <person name="Chevrette M.G."/>
            <person name="De Carvalho L.P.S."/>
            <person name="Shen B."/>
        </authorList>
    </citation>
    <scope>NUCLEOTIDE SEQUENCE [LARGE SCALE GENOMIC DNA]</scope>
    <source>
        <strain evidence="5 6">NPDC001281</strain>
    </source>
</reference>
<evidence type="ECO:0000313" key="5">
    <source>
        <dbReference type="EMBL" id="MFF4772558.1"/>
    </source>
</evidence>
<dbReference type="CDD" id="cd05930">
    <property type="entry name" value="A_NRPS"/>
    <property type="match status" value="1"/>
</dbReference>
<dbReference type="InterPro" id="IPR036736">
    <property type="entry name" value="ACP-like_sf"/>
</dbReference>
<dbReference type="RefSeq" id="WP_387340988.1">
    <property type="nucleotide sequence ID" value="NZ_JBIAXI010000004.1"/>
</dbReference>
<dbReference type="Pfam" id="PF13193">
    <property type="entry name" value="AMP-binding_C"/>
    <property type="match status" value="1"/>
</dbReference>
<evidence type="ECO:0000256" key="1">
    <source>
        <dbReference type="ARBA" id="ARBA00022450"/>
    </source>
</evidence>
<gene>
    <name evidence="5" type="ORF">ACFY05_06835</name>
</gene>
<comment type="caution">
    <text evidence="5">The sequence shown here is derived from an EMBL/GenBank/DDBJ whole genome shotgun (WGS) entry which is preliminary data.</text>
</comment>
<feature type="compositionally biased region" description="Basic and acidic residues" evidence="3">
    <location>
        <begin position="724"/>
        <end position="739"/>
    </location>
</feature>
<feature type="region of interest" description="Disordered" evidence="3">
    <location>
        <begin position="613"/>
        <end position="641"/>
    </location>
</feature>
<dbReference type="PROSITE" id="PS50075">
    <property type="entry name" value="CARRIER"/>
    <property type="match status" value="1"/>
</dbReference>
<dbReference type="InterPro" id="IPR020845">
    <property type="entry name" value="AMP-binding_CS"/>
</dbReference>
<dbReference type="NCBIfam" id="TIGR01733">
    <property type="entry name" value="AA-adenyl-dom"/>
    <property type="match status" value="1"/>
</dbReference>
<dbReference type="InterPro" id="IPR020806">
    <property type="entry name" value="PKS_PP-bd"/>
</dbReference>
<dbReference type="PANTHER" id="PTHR44845">
    <property type="entry name" value="CARRIER DOMAIN-CONTAINING PROTEIN"/>
    <property type="match status" value="1"/>
</dbReference>
<evidence type="ECO:0000256" key="2">
    <source>
        <dbReference type="ARBA" id="ARBA00022553"/>
    </source>
</evidence>
<dbReference type="InterPro" id="IPR000873">
    <property type="entry name" value="AMP-dep_synth/lig_dom"/>
</dbReference>
<dbReference type="PROSITE" id="PS00455">
    <property type="entry name" value="AMP_BINDING"/>
    <property type="match status" value="1"/>
</dbReference>
<feature type="compositionally biased region" description="Basic and acidic residues" evidence="3">
    <location>
        <begin position="624"/>
        <end position="635"/>
    </location>
</feature>
<feature type="compositionally biased region" description="Basic and acidic residues" evidence="3">
    <location>
        <begin position="84"/>
        <end position="98"/>
    </location>
</feature>
<dbReference type="SMART" id="SM00823">
    <property type="entry name" value="PKS_PP"/>
    <property type="match status" value="1"/>
</dbReference>
<dbReference type="Gene3D" id="3.40.50.12780">
    <property type="entry name" value="N-terminal domain of ligase-like"/>
    <property type="match status" value="1"/>
</dbReference>
<dbReference type="InterPro" id="IPR010071">
    <property type="entry name" value="AA_adenyl_dom"/>
</dbReference>
<dbReference type="EMBL" id="JBIAXI010000004">
    <property type="protein sequence ID" value="MFF4772558.1"/>
    <property type="molecule type" value="Genomic_DNA"/>
</dbReference>
<feature type="non-terminal residue" evidence="5">
    <location>
        <position position="1"/>
    </location>
</feature>
<keyword evidence="2" id="KW-0597">Phosphoprotein</keyword>
<feature type="domain" description="Carrier" evidence="4">
    <location>
        <begin position="639"/>
        <end position="713"/>
    </location>
</feature>
<dbReference type="Pfam" id="PF00550">
    <property type="entry name" value="PP-binding"/>
    <property type="match status" value="1"/>
</dbReference>
<dbReference type="PANTHER" id="PTHR44845:SF7">
    <property type="entry name" value="PLIPASTATIN SYNTHASE SUBUNIT D"/>
    <property type="match status" value="1"/>
</dbReference>
<sequence length="739" mass="77727">IERFVTAFGLVVEAGVADPERPISELPLVPPGEPYTLAGAAATDEDRIADLFARRAAATPDAVAFITRSRAHDVESDAPPSGSRDVDSDAPRADRTDAEATGELTYREVDRRARELATRLHALGAGPESVVGVCLPPGPDLPVALLGILYAGAAYLPLDPALPVERLAYMIEDAGAALVVIDPPGPWAPSGDSTNPSGPAYSAGLPAGTRPVPVRRPSAGITENAPPVHGDIGEAVTLPVAADPDGLAAVIYTSGSTGRPKGVAITGRSLLNRLAWMWRDLPFGPDEVCCQKTAIGFVDSLWELLGPPLAGVPTVVVEPATVRDPLAFVEELASGRVTRLLLVPSLLRVLLHAVPDLDARLPRLTTWISSGEPLSQELSRLFHERMPGRTLVNLYGASEAWDALCPEPDTAPTPVEHADSGDSQPGEGAHGVPVGRPIAGVRACVLDGGLLPVPAGVPGELYVGGRCLARGYLGRPALTAARFLPDPAGSGERLYRTGDLARVRSDGQIELLGRADHQVKIRGMRVEPGEVEAALDEFPEVGQAAVVAARAGDDVVLVAHVVPAEGAAPCVPAELKRALARRLPAHLVPAQVVLRDELPRTATGKIDRRSLADEGLVSGTLTEDPQRDRDGREPFGEAEPVTELERRIAAVWAEALGREVGRYDDFFDVGGHSLLAPVLVAKLSAELSVDLPLSWVFDHPTVYAMSRSPEPARTGDGGPTDPCHAPHDVGEPGRKGCIP</sequence>
<name>A0ABW6V0F5_MICFU</name>
<proteinExistence type="predicted"/>
<keyword evidence="1" id="KW-0596">Phosphopantetheine</keyword>
<dbReference type="InterPro" id="IPR025110">
    <property type="entry name" value="AMP-bd_C"/>
</dbReference>
<dbReference type="SUPFAM" id="SSF47336">
    <property type="entry name" value="ACP-like"/>
    <property type="match status" value="1"/>
</dbReference>
<feature type="region of interest" description="Disordered" evidence="3">
    <location>
        <begin position="407"/>
        <end position="432"/>
    </location>
</feature>
<protein>
    <submittedName>
        <fullName evidence="5">Amino acid adenylation domain-containing protein</fullName>
    </submittedName>
</protein>
<feature type="region of interest" description="Disordered" evidence="3">
    <location>
        <begin position="188"/>
        <end position="209"/>
    </location>
</feature>
<evidence type="ECO:0000259" key="4">
    <source>
        <dbReference type="PROSITE" id="PS50075"/>
    </source>
</evidence>
<keyword evidence="6" id="KW-1185">Reference proteome</keyword>
<dbReference type="SUPFAM" id="SSF56801">
    <property type="entry name" value="Acetyl-CoA synthetase-like"/>
    <property type="match status" value="1"/>
</dbReference>
<dbReference type="Gene3D" id="3.30.300.30">
    <property type="match status" value="1"/>
</dbReference>
<dbReference type="Gene3D" id="1.10.1200.10">
    <property type="entry name" value="ACP-like"/>
    <property type="match status" value="1"/>
</dbReference>
<dbReference type="InterPro" id="IPR042099">
    <property type="entry name" value="ANL_N_sf"/>
</dbReference>
<organism evidence="5 6">
    <name type="scientific">Microtetraspora fusca</name>
    <dbReference type="NCBI Taxonomy" id="1997"/>
    <lineage>
        <taxon>Bacteria</taxon>
        <taxon>Bacillati</taxon>
        <taxon>Actinomycetota</taxon>
        <taxon>Actinomycetes</taxon>
        <taxon>Streptosporangiales</taxon>
        <taxon>Streptosporangiaceae</taxon>
        <taxon>Microtetraspora</taxon>
    </lineage>
</organism>
<feature type="region of interest" description="Disordered" evidence="3">
    <location>
        <begin position="707"/>
        <end position="739"/>
    </location>
</feature>
<evidence type="ECO:0000313" key="6">
    <source>
        <dbReference type="Proteomes" id="UP001602119"/>
    </source>
</evidence>
<dbReference type="InterPro" id="IPR045851">
    <property type="entry name" value="AMP-bd_C_sf"/>
</dbReference>
<dbReference type="InterPro" id="IPR009081">
    <property type="entry name" value="PP-bd_ACP"/>
</dbReference>
<feature type="region of interest" description="Disordered" evidence="3">
    <location>
        <begin position="70"/>
        <end position="103"/>
    </location>
</feature>
<dbReference type="Proteomes" id="UP001602119">
    <property type="component" value="Unassembled WGS sequence"/>
</dbReference>
<dbReference type="Pfam" id="PF00501">
    <property type="entry name" value="AMP-binding"/>
    <property type="match status" value="1"/>
</dbReference>
<accession>A0ABW6V0F5</accession>
<evidence type="ECO:0000256" key="3">
    <source>
        <dbReference type="SAM" id="MobiDB-lite"/>
    </source>
</evidence>